<sequence length="236" mass="27537">MDGQSEWVNQVLEQYLRCTINYHQDNWAELLPFAEFVYNNSTHSSIQIALFLANYEFHPRFDIQGPVPASVPSAETMVARLQNIQERLVIELGAAQERYKKYADRCQQEVPLYKFGDKVWLLKQHIRTERPSEKLDYRKLEPFEIAEQISQIAFRLTLPSSFKIHNTFHVSLLEPYTANTFSGRVAEPPPPVTIDEESEYEVKEILMQSWFGISYFTWWTGKVMMQMNVCGSLGKT</sequence>
<accession>A0A9N9N8D0</accession>
<reference evidence="2" key="1">
    <citation type="submission" date="2021-06" db="EMBL/GenBank/DDBJ databases">
        <authorList>
            <person name="Kallberg Y."/>
            <person name="Tangrot J."/>
            <person name="Rosling A."/>
        </authorList>
    </citation>
    <scope>NUCLEOTIDE SEQUENCE</scope>
    <source>
        <strain evidence="2">MA453B</strain>
    </source>
</reference>
<evidence type="ECO:0000313" key="3">
    <source>
        <dbReference type="Proteomes" id="UP000789405"/>
    </source>
</evidence>
<evidence type="ECO:0000313" key="2">
    <source>
        <dbReference type="EMBL" id="CAG8713170.1"/>
    </source>
</evidence>
<dbReference type="InterPro" id="IPR036397">
    <property type="entry name" value="RNaseH_sf"/>
</dbReference>
<dbReference type="EMBL" id="CAJVPY010009862">
    <property type="protein sequence ID" value="CAG8713170.1"/>
    <property type="molecule type" value="Genomic_DNA"/>
</dbReference>
<proteinExistence type="predicted"/>
<dbReference type="PANTHER" id="PTHR45835">
    <property type="entry name" value="YALI0A06105P"/>
    <property type="match status" value="1"/>
</dbReference>
<comment type="caution">
    <text evidence="2">The sequence shown here is derived from an EMBL/GenBank/DDBJ whole genome shotgun (WGS) entry which is preliminary data.</text>
</comment>
<dbReference type="Proteomes" id="UP000789405">
    <property type="component" value="Unassembled WGS sequence"/>
</dbReference>
<dbReference type="AlphaFoldDB" id="A0A9N9N8D0"/>
<dbReference type="SUPFAM" id="SSF53098">
    <property type="entry name" value="Ribonuclease H-like"/>
    <property type="match status" value="1"/>
</dbReference>
<keyword evidence="3" id="KW-1185">Reference proteome</keyword>
<gene>
    <name evidence="2" type="ORF">DERYTH_LOCUS13745</name>
</gene>
<feature type="domain" description="Tf2-1-like SH3-like" evidence="1">
    <location>
        <begin position="116"/>
        <end position="176"/>
    </location>
</feature>
<dbReference type="GO" id="GO:0003676">
    <property type="term" value="F:nucleic acid binding"/>
    <property type="evidence" value="ECO:0007669"/>
    <property type="project" value="InterPro"/>
</dbReference>
<organism evidence="2 3">
    <name type="scientific">Dentiscutata erythropus</name>
    <dbReference type="NCBI Taxonomy" id="1348616"/>
    <lineage>
        <taxon>Eukaryota</taxon>
        <taxon>Fungi</taxon>
        <taxon>Fungi incertae sedis</taxon>
        <taxon>Mucoromycota</taxon>
        <taxon>Glomeromycotina</taxon>
        <taxon>Glomeromycetes</taxon>
        <taxon>Diversisporales</taxon>
        <taxon>Gigasporaceae</taxon>
        <taxon>Dentiscutata</taxon>
    </lineage>
</organism>
<evidence type="ECO:0000259" key="1">
    <source>
        <dbReference type="Pfam" id="PF24626"/>
    </source>
</evidence>
<name>A0A9N9N8D0_9GLOM</name>
<dbReference type="OrthoDB" id="3004959at2759"/>
<dbReference type="InterPro" id="IPR056924">
    <property type="entry name" value="SH3_Tf2-1"/>
</dbReference>
<dbReference type="Gene3D" id="3.30.420.10">
    <property type="entry name" value="Ribonuclease H-like superfamily/Ribonuclease H"/>
    <property type="match status" value="1"/>
</dbReference>
<dbReference type="InterPro" id="IPR012337">
    <property type="entry name" value="RNaseH-like_sf"/>
</dbReference>
<dbReference type="PANTHER" id="PTHR45835:SF99">
    <property type="entry name" value="CHROMO DOMAIN-CONTAINING PROTEIN-RELATED"/>
    <property type="match status" value="1"/>
</dbReference>
<protein>
    <submittedName>
        <fullName evidence="2">17006_t:CDS:1</fullName>
    </submittedName>
</protein>
<dbReference type="Pfam" id="PF24626">
    <property type="entry name" value="SH3_Tf2-1"/>
    <property type="match status" value="1"/>
</dbReference>